<name>A0A0G1D5N9_9BACT</name>
<keyword evidence="1" id="KW-0812">Transmembrane</keyword>
<feature type="transmembrane region" description="Helical" evidence="1">
    <location>
        <begin position="183"/>
        <end position="203"/>
    </location>
</feature>
<sequence length="385" mass="44823">MKLKEKIKNILIKPVGHLFFLTLLLVLFYSQSTITLMDDAFLYESFTEKLVNEQKIDFSIPGFHGGDFLSAPIYWLTHSSISVAILDIIAALASIWMIYLAVKTILKRKIFGVLAAYIYVLNILDYSNALRGHHHTPMIFFTLLGLYLLFANSRLSFLAFGISYIIRPFGIALAPLFLYQKKIGQFFASLIIPAVYLIIEYWQIGKIQIGVHTNLTVETLFSLKRFFMNLAYAFQNYFSIHNYSFLNQVDPSDMIHLSPFITFFALLAVVNYKKYFNDKKLFLLLLLSSIIALILPAGFNHLDMWYLWIFNFTLILLALPVILDFPLFMPVIALSFGFQFFYAFLVFKGIYWNNYAIFFIPMIIFAVSIVYVFYHFWVEQKKEKI</sequence>
<organism evidence="2 3">
    <name type="scientific">Candidatus Magasanikbacteria bacterium GW2011_GWA2_42_32</name>
    <dbReference type="NCBI Taxonomy" id="1619039"/>
    <lineage>
        <taxon>Bacteria</taxon>
        <taxon>Candidatus Magasanikiibacteriota</taxon>
    </lineage>
</organism>
<feature type="transmembrane region" description="Helical" evidence="1">
    <location>
        <begin position="133"/>
        <end position="150"/>
    </location>
</feature>
<feature type="transmembrane region" description="Helical" evidence="1">
    <location>
        <begin position="110"/>
        <end position="127"/>
    </location>
</feature>
<evidence type="ECO:0000313" key="2">
    <source>
        <dbReference type="EMBL" id="KKS57373.1"/>
    </source>
</evidence>
<gene>
    <name evidence="2" type="ORF">UV20_C0001G0013</name>
</gene>
<feature type="transmembrane region" description="Helical" evidence="1">
    <location>
        <begin position="305"/>
        <end position="323"/>
    </location>
</feature>
<feature type="transmembrane region" description="Helical" evidence="1">
    <location>
        <begin position="157"/>
        <end position="177"/>
    </location>
</feature>
<feature type="transmembrane region" description="Helical" evidence="1">
    <location>
        <begin position="330"/>
        <end position="351"/>
    </location>
</feature>
<feature type="transmembrane region" description="Helical" evidence="1">
    <location>
        <begin position="254"/>
        <end position="272"/>
    </location>
</feature>
<keyword evidence="1" id="KW-1133">Transmembrane helix</keyword>
<evidence type="ECO:0008006" key="4">
    <source>
        <dbReference type="Google" id="ProtNLM"/>
    </source>
</evidence>
<feature type="transmembrane region" description="Helical" evidence="1">
    <location>
        <begin position="357"/>
        <end position="377"/>
    </location>
</feature>
<comment type="caution">
    <text evidence="2">The sequence shown here is derived from an EMBL/GenBank/DDBJ whole genome shotgun (WGS) entry which is preliminary data.</text>
</comment>
<accession>A0A0G1D5N9</accession>
<dbReference type="AlphaFoldDB" id="A0A0G1D5N9"/>
<proteinExistence type="predicted"/>
<feature type="transmembrane region" description="Helical" evidence="1">
    <location>
        <begin position="281"/>
        <end position="299"/>
    </location>
</feature>
<keyword evidence="1" id="KW-0472">Membrane</keyword>
<protein>
    <recommendedName>
        <fullName evidence="4">Glycosyltransferase RgtA/B/C/D-like domain-containing protein</fullName>
    </recommendedName>
</protein>
<dbReference type="Proteomes" id="UP000034837">
    <property type="component" value="Unassembled WGS sequence"/>
</dbReference>
<feature type="transmembrane region" description="Helical" evidence="1">
    <location>
        <begin position="73"/>
        <end position="98"/>
    </location>
</feature>
<evidence type="ECO:0000313" key="3">
    <source>
        <dbReference type="Proteomes" id="UP000034837"/>
    </source>
</evidence>
<reference evidence="2 3" key="1">
    <citation type="journal article" date="2015" name="Nature">
        <title>rRNA introns, odd ribosomes, and small enigmatic genomes across a large radiation of phyla.</title>
        <authorList>
            <person name="Brown C.T."/>
            <person name="Hug L.A."/>
            <person name="Thomas B.C."/>
            <person name="Sharon I."/>
            <person name="Castelle C.J."/>
            <person name="Singh A."/>
            <person name="Wilkins M.J."/>
            <person name="Williams K.H."/>
            <person name="Banfield J.F."/>
        </authorList>
    </citation>
    <scope>NUCLEOTIDE SEQUENCE [LARGE SCALE GENOMIC DNA]</scope>
</reference>
<dbReference type="EMBL" id="LCDO01000001">
    <property type="protein sequence ID" value="KKS57373.1"/>
    <property type="molecule type" value="Genomic_DNA"/>
</dbReference>
<evidence type="ECO:0000256" key="1">
    <source>
        <dbReference type="SAM" id="Phobius"/>
    </source>
</evidence>